<dbReference type="SUPFAM" id="SSF48452">
    <property type="entry name" value="TPR-like"/>
    <property type="match status" value="1"/>
</dbReference>
<feature type="non-terminal residue" evidence="1">
    <location>
        <position position="199"/>
    </location>
</feature>
<dbReference type="EMBL" id="BARS01038628">
    <property type="protein sequence ID" value="GAG24789.1"/>
    <property type="molecule type" value="Genomic_DNA"/>
</dbReference>
<dbReference type="Gene3D" id="1.25.40.10">
    <property type="entry name" value="Tetratricopeptide repeat domain"/>
    <property type="match status" value="1"/>
</dbReference>
<reference evidence="1" key="1">
    <citation type="journal article" date="2014" name="Front. Microbiol.">
        <title>High frequency of phylogenetically diverse reductive dehalogenase-homologous genes in deep subseafloor sedimentary metagenomes.</title>
        <authorList>
            <person name="Kawai M."/>
            <person name="Futagami T."/>
            <person name="Toyoda A."/>
            <person name="Takaki Y."/>
            <person name="Nishi S."/>
            <person name="Hori S."/>
            <person name="Arai W."/>
            <person name="Tsubouchi T."/>
            <person name="Morono Y."/>
            <person name="Uchiyama I."/>
            <person name="Ito T."/>
            <person name="Fujiyama A."/>
            <person name="Inagaki F."/>
            <person name="Takami H."/>
        </authorList>
    </citation>
    <scope>NUCLEOTIDE SEQUENCE</scope>
    <source>
        <strain evidence="1">Expedition CK06-06</strain>
    </source>
</reference>
<name>X0W1V8_9ZZZZ</name>
<sequence>MEIMMWQRGNIICGSRRLSAWVALGVAVFLLGQDATLACERIDTAERLLSGGKYTEAAEIFEACLGNNLEDAKTVSATQRTSAALGLARCLAAEGKTSQARQVLKDSLAKIKDADGEKARLHAELALLALQQGDHATVDAHVEAAIGLDSDQLLARLLRAERFRLSGQIDQAHRAYAWLVKYHNNEQNDTFGEPESLRW</sequence>
<comment type="caution">
    <text evidence="1">The sequence shown here is derived from an EMBL/GenBank/DDBJ whole genome shotgun (WGS) entry which is preliminary data.</text>
</comment>
<dbReference type="Pfam" id="PF14559">
    <property type="entry name" value="TPR_19"/>
    <property type="match status" value="1"/>
</dbReference>
<accession>X0W1V8</accession>
<gene>
    <name evidence="1" type="ORF">S01H1_59087</name>
</gene>
<dbReference type="InterPro" id="IPR011990">
    <property type="entry name" value="TPR-like_helical_dom_sf"/>
</dbReference>
<evidence type="ECO:0008006" key="2">
    <source>
        <dbReference type="Google" id="ProtNLM"/>
    </source>
</evidence>
<proteinExistence type="predicted"/>
<protein>
    <recommendedName>
        <fullName evidence="2">MalT-like TPR region domain-containing protein</fullName>
    </recommendedName>
</protein>
<organism evidence="1">
    <name type="scientific">marine sediment metagenome</name>
    <dbReference type="NCBI Taxonomy" id="412755"/>
    <lineage>
        <taxon>unclassified sequences</taxon>
        <taxon>metagenomes</taxon>
        <taxon>ecological metagenomes</taxon>
    </lineage>
</organism>
<dbReference type="AlphaFoldDB" id="X0W1V8"/>
<evidence type="ECO:0000313" key="1">
    <source>
        <dbReference type="EMBL" id="GAG24789.1"/>
    </source>
</evidence>